<gene>
    <name evidence="7" type="ORF">Ae201684_009366</name>
</gene>
<keyword evidence="3 6" id="KW-0812">Transmembrane</keyword>
<evidence type="ECO:0000256" key="5">
    <source>
        <dbReference type="ARBA" id="ARBA00023136"/>
    </source>
</evidence>
<dbReference type="InterPro" id="IPR036259">
    <property type="entry name" value="MFS_trans_sf"/>
</dbReference>
<feature type="transmembrane region" description="Helical" evidence="6">
    <location>
        <begin position="213"/>
        <end position="235"/>
    </location>
</feature>
<feature type="transmembrane region" description="Helical" evidence="6">
    <location>
        <begin position="523"/>
        <end position="542"/>
    </location>
</feature>
<evidence type="ECO:0000256" key="6">
    <source>
        <dbReference type="SAM" id="Phobius"/>
    </source>
</evidence>
<comment type="subcellular location">
    <subcellularLocation>
        <location evidence="1">Membrane</location>
        <topology evidence="1">Multi-pass membrane protein</topology>
    </subcellularLocation>
</comment>
<dbReference type="GO" id="GO:0022857">
    <property type="term" value="F:transmembrane transporter activity"/>
    <property type="evidence" value="ECO:0007669"/>
    <property type="project" value="InterPro"/>
</dbReference>
<feature type="transmembrane region" description="Helical" evidence="6">
    <location>
        <begin position="269"/>
        <end position="290"/>
    </location>
</feature>
<evidence type="ECO:0000256" key="2">
    <source>
        <dbReference type="ARBA" id="ARBA00005982"/>
    </source>
</evidence>
<comment type="caution">
    <text evidence="7">The sequence shown here is derived from an EMBL/GenBank/DDBJ whole genome shotgun (WGS) entry which is preliminary data.</text>
</comment>
<feature type="transmembrane region" description="Helical" evidence="6">
    <location>
        <begin position="135"/>
        <end position="156"/>
    </location>
</feature>
<evidence type="ECO:0000313" key="7">
    <source>
        <dbReference type="EMBL" id="KAF0733798.1"/>
    </source>
</evidence>
<dbReference type="SUPFAM" id="SSF103473">
    <property type="entry name" value="MFS general substrate transporter"/>
    <property type="match status" value="1"/>
</dbReference>
<accession>A0A6G0X1N5</accession>
<organism evidence="7 8">
    <name type="scientific">Aphanomyces euteiches</name>
    <dbReference type="NCBI Taxonomy" id="100861"/>
    <lineage>
        <taxon>Eukaryota</taxon>
        <taxon>Sar</taxon>
        <taxon>Stramenopiles</taxon>
        <taxon>Oomycota</taxon>
        <taxon>Saprolegniomycetes</taxon>
        <taxon>Saprolegniales</taxon>
        <taxon>Verrucalvaceae</taxon>
        <taxon>Aphanomyces</taxon>
    </lineage>
</organism>
<dbReference type="InterPro" id="IPR000109">
    <property type="entry name" value="POT_fam"/>
</dbReference>
<dbReference type="AlphaFoldDB" id="A0A6G0X1N5"/>
<dbReference type="GO" id="GO:0016020">
    <property type="term" value="C:membrane"/>
    <property type="evidence" value="ECO:0007669"/>
    <property type="project" value="UniProtKB-SubCell"/>
</dbReference>
<dbReference type="Proteomes" id="UP000481153">
    <property type="component" value="Unassembled WGS sequence"/>
</dbReference>
<feature type="transmembrane region" description="Helical" evidence="6">
    <location>
        <begin position="387"/>
        <end position="410"/>
    </location>
</feature>
<evidence type="ECO:0008006" key="9">
    <source>
        <dbReference type="Google" id="ProtNLM"/>
    </source>
</evidence>
<evidence type="ECO:0000256" key="3">
    <source>
        <dbReference type="ARBA" id="ARBA00022692"/>
    </source>
</evidence>
<evidence type="ECO:0000256" key="1">
    <source>
        <dbReference type="ARBA" id="ARBA00004141"/>
    </source>
</evidence>
<dbReference type="EMBL" id="VJMJ01000119">
    <property type="protein sequence ID" value="KAF0733798.1"/>
    <property type="molecule type" value="Genomic_DNA"/>
</dbReference>
<dbReference type="VEuPathDB" id="FungiDB:AeMF1_000550"/>
<feature type="transmembrane region" description="Helical" evidence="6">
    <location>
        <begin position="554"/>
        <end position="573"/>
    </location>
</feature>
<keyword evidence="8" id="KW-1185">Reference proteome</keyword>
<evidence type="ECO:0000313" key="8">
    <source>
        <dbReference type="Proteomes" id="UP000481153"/>
    </source>
</evidence>
<name>A0A6G0X1N5_9STRA</name>
<sequence length="596" mass="65587">MAPPPPREETERLVQSDEKLNDADSHTLERRNVMWSTCSYILWLETMEAVAYYGISQALKNFMEARLGYAKATASAVQSTWRSFCDITPLLGAYIGDECWGRYKSITFFSVWYLAATSLLSFSAHPSVLDQHTSVANGAFLVALFVGVGVAHGCLNPNIVTIGADQFLPSEESQKQLFFSYFYLAINLGSTVSYGYLAYLSVDGLGSLIPPSYGYFATFVLSTALMLSAVALFMAHSSRYVDVPVQADAFTDLFAKFVRGARVSTSLRFIVVGFGFFCLSFVLNLIAVFYDSSTVASAAVTYTAGFCILVGLGCWINKGMDPSYLDNHEIASILAPVDELKQVVRVLPFASFLVLWQCVFDQIDANFQSIVQQSDLRLGPGRDAPQIPGAMLGLFDTIGVSLVIPFLEFVVFPKLERARGGVPASPFEKVLTGLLLASFAMLSTGVVESWRRHAGPIDLGDGLGPILDLGTHKPMNAQSWMYMVPNYLLVCFCECLVNVTMYDVYYSNVPMHWKSTAQAINSFMLAMGDNMASIFTLTFAPFIPDDLNQGHLEYMYFCLACVAFINAVGFGYVMNRMQFATYHGAPPSPSKYGSIE</sequence>
<dbReference type="Gene3D" id="1.20.1250.20">
    <property type="entry name" value="MFS general substrate transporter like domains"/>
    <property type="match status" value="1"/>
</dbReference>
<feature type="transmembrane region" description="Helical" evidence="6">
    <location>
        <begin position="111"/>
        <end position="129"/>
    </location>
</feature>
<protein>
    <recommendedName>
        <fullName evidence="9">Major facilitator superfamily (MFS) profile domain-containing protein</fullName>
    </recommendedName>
</protein>
<reference evidence="7 8" key="1">
    <citation type="submission" date="2019-07" db="EMBL/GenBank/DDBJ databases">
        <title>Genomics analysis of Aphanomyces spp. identifies a new class of oomycete effector associated with host adaptation.</title>
        <authorList>
            <person name="Gaulin E."/>
        </authorList>
    </citation>
    <scope>NUCLEOTIDE SEQUENCE [LARGE SCALE GENOMIC DNA]</scope>
    <source>
        <strain evidence="7 8">ATCC 201684</strain>
    </source>
</reference>
<dbReference type="PANTHER" id="PTHR11654">
    <property type="entry name" value="OLIGOPEPTIDE TRANSPORTER-RELATED"/>
    <property type="match status" value="1"/>
</dbReference>
<feature type="transmembrane region" description="Helical" evidence="6">
    <location>
        <begin position="177"/>
        <end position="201"/>
    </location>
</feature>
<keyword evidence="4 6" id="KW-1133">Transmembrane helix</keyword>
<dbReference type="Pfam" id="PF00854">
    <property type="entry name" value="PTR2"/>
    <property type="match status" value="1"/>
</dbReference>
<keyword evidence="5 6" id="KW-0472">Membrane</keyword>
<proteinExistence type="inferred from homology"/>
<feature type="transmembrane region" description="Helical" evidence="6">
    <location>
        <begin position="296"/>
        <end position="316"/>
    </location>
</feature>
<evidence type="ECO:0000256" key="4">
    <source>
        <dbReference type="ARBA" id="ARBA00022989"/>
    </source>
</evidence>
<comment type="similarity">
    <text evidence="2">Belongs to the major facilitator superfamily. Proton-dependent oligopeptide transporter (POT/PTR) (TC 2.A.17) family.</text>
</comment>